<dbReference type="AlphaFoldDB" id="R0GC53"/>
<feature type="non-terminal residue" evidence="1">
    <location>
        <position position="1"/>
    </location>
</feature>
<sequence length="116" mass="12467">FQAAGATLNLAISYANRYAGFAGKVAKENPKLKRDFATIQNAFRGISISLKSAKHELKDSPDFANYDVMVCTDGTTMMKKLIGKNTDKVSKTVMLMTLKMEELIAMAVGATLAVGG</sequence>
<dbReference type="PANTHER" id="PTHR31890:SF9">
    <property type="entry name" value="PLANT INVERTASE_PECTIN METHYLESTERASE INHIBITOR SUPERFAMILY PROTEIN"/>
    <property type="match status" value="1"/>
</dbReference>
<name>R0GC53_9BRAS</name>
<dbReference type="KEGG" id="crb:17875079"/>
<dbReference type="OrthoDB" id="1094634at2759"/>
<dbReference type="EMBL" id="KB870812">
    <property type="protein sequence ID" value="EOA14239.1"/>
    <property type="molecule type" value="Genomic_DNA"/>
</dbReference>
<dbReference type="STRING" id="81985.R0GC53"/>
<organism evidence="1 2">
    <name type="scientific">Capsella rubella</name>
    <dbReference type="NCBI Taxonomy" id="81985"/>
    <lineage>
        <taxon>Eukaryota</taxon>
        <taxon>Viridiplantae</taxon>
        <taxon>Streptophyta</taxon>
        <taxon>Embryophyta</taxon>
        <taxon>Tracheophyta</taxon>
        <taxon>Spermatophyta</taxon>
        <taxon>Magnoliopsida</taxon>
        <taxon>eudicotyledons</taxon>
        <taxon>Gunneridae</taxon>
        <taxon>Pentapetalae</taxon>
        <taxon>rosids</taxon>
        <taxon>malvids</taxon>
        <taxon>Brassicales</taxon>
        <taxon>Brassicaceae</taxon>
        <taxon>Camelineae</taxon>
        <taxon>Capsella</taxon>
    </lineage>
</organism>
<gene>
    <name evidence="1" type="ORF">CARUB_v10027394mg</name>
</gene>
<dbReference type="PANTHER" id="PTHR31890">
    <property type="entry name" value="PLANT INVERTASE/PECTIN METHYLESTERASE INHIBITOR SUPERFAMILY PROTEIN"/>
    <property type="match status" value="1"/>
</dbReference>
<dbReference type="Proteomes" id="UP000029121">
    <property type="component" value="Unassembled WGS sequence"/>
</dbReference>
<evidence type="ECO:0000313" key="1">
    <source>
        <dbReference type="EMBL" id="EOA14239.1"/>
    </source>
</evidence>
<evidence type="ECO:0000313" key="2">
    <source>
        <dbReference type="Proteomes" id="UP000029121"/>
    </source>
</evidence>
<keyword evidence="2" id="KW-1185">Reference proteome</keyword>
<accession>R0GC53</accession>
<protein>
    <submittedName>
        <fullName evidence="1">Uncharacterized protein</fullName>
    </submittedName>
</protein>
<proteinExistence type="predicted"/>
<reference evidence="2" key="1">
    <citation type="journal article" date="2013" name="Nat. Genet.">
        <title>The Capsella rubella genome and the genomic consequences of rapid mating system evolution.</title>
        <authorList>
            <person name="Slotte T."/>
            <person name="Hazzouri K.M."/>
            <person name="Agren J.A."/>
            <person name="Koenig D."/>
            <person name="Maumus F."/>
            <person name="Guo Y.L."/>
            <person name="Steige K."/>
            <person name="Platts A.E."/>
            <person name="Escobar J.S."/>
            <person name="Newman L.K."/>
            <person name="Wang W."/>
            <person name="Mandakova T."/>
            <person name="Vello E."/>
            <person name="Smith L.M."/>
            <person name="Henz S.R."/>
            <person name="Steffen J."/>
            <person name="Takuno S."/>
            <person name="Brandvain Y."/>
            <person name="Coop G."/>
            <person name="Andolfatto P."/>
            <person name="Hu T.T."/>
            <person name="Blanchette M."/>
            <person name="Clark R.M."/>
            <person name="Quesneville H."/>
            <person name="Nordborg M."/>
            <person name="Gaut B.S."/>
            <person name="Lysak M.A."/>
            <person name="Jenkins J."/>
            <person name="Grimwood J."/>
            <person name="Chapman J."/>
            <person name="Prochnik S."/>
            <person name="Shu S."/>
            <person name="Rokhsar D."/>
            <person name="Schmutz J."/>
            <person name="Weigel D."/>
            <person name="Wright S.I."/>
        </authorList>
    </citation>
    <scope>NUCLEOTIDE SEQUENCE [LARGE SCALE GENOMIC DNA]</scope>
    <source>
        <strain evidence="2">cv. Monte Gargano</strain>
    </source>
</reference>